<accession>A0A8H4PNX8</accession>
<feature type="transmembrane region" description="Helical" evidence="6">
    <location>
        <begin position="243"/>
        <end position="267"/>
    </location>
</feature>
<feature type="transmembrane region" description="Helical" evidence="6">
    <location>
        <begin position="94"/>
        <end position="120"/>
    </location>
</feature>
<dbReference type="EMBL" id="JAAVMX010000008">
    <property type="protein sequence ID" value="KAF4505645.1"/>
    <property type="molecule type" value="Genomic_DNA"/>
</dbReference>
<dbReference type="GO" id="GO:0016020">
    <property type="term" value="C:membrane"/>
    <property type="evidence" value="ECO:0007669"/>
    <property type="project" value="InterPro"/>
</dbReference>
<dbReference type="InterPro" id="IPR006838">
    <property type="entry name" value="ADTRP_AIG1"/>
</dbReference>
<protein>
    <recommendedName>
        <fullName evidence="9">FAR-17a/AIG1-like protein</fullName>
    </recommendedName>
</protein>
<keyword evidence="2 6" id="KW-0812">Transmembrane</keyword>
<feature type="transmembrane region" description="Helical" evidence="6">
    <location>
        <begin position="140"/>
        <end position="160"/>
    </location>
</feature>
<organism evidence="7 8">
    <name type="scientific">Ophiocordyceps sinensis</name>
    <dbReference type="NCBI Taxonomy" id="72228"/>
    <lineage>
        <taxon>Eukaryota</taxon>
        <taxon>Fungi</taxon>
        <taxon>Dikarya</taxon>
        <taxon>Ascomycota</taxon>
        <taxon>Pezizomycotina</taxon>
        <taxon>Sordariomycetes</taxon>
        <taxon>Hypocreomycetidae</taxon>
        <taxon>Hypocreales</taxon>
        <taxon>Ophiocordycipitaceae</taxon>
        <taxon>Ophiocordyceps</taxon>
    </lineage>
</organism>
<dbReference type="Pfam" id="PF04750">
    <property type="entry name" value="Far-17a_AIG1"/>
    <property type="match status" value="1"/>
</dbReference>
<dbReference type="PANTHER" id="PTHR12242:SF1">
    <property type="entry name" value="MYND-TYPE DOMAIN-CONTAINING PROTEIN"/>
    <property type="match status" value="1"/>
</dbReference>
<dbReference type="OrthoDB" id="419711at2759"/>
<keyword evidence="4 6" id="KW-0472">Membrane</keyword>
<evidence type="ECO:0000256" key="4">
    <source>
        <dbReference type="ARBA" id="ARBA00023136"/>
    </source>
</evidence>
<reference evidence="7 8" key="1">
    <citation type="journal article" date="2020" name="Genome Biol. Evol.">
        <title>A new high-quality draft genome assembly of the Chinese cordyceps Ophiocordyceps sinensis.</title>
        <authorList>
            <person name="Shu R."/>
            <person name="Zhang J."/>
            <person name="Meng Q."/>
            <person name="Zhang H."/>
            <person name="Zhou G."/>
            <person name="Li M."/>
            <person name="Wu P."/>
            <person name="Zhao Y."/>
            <person name="Chen C."/>
            <person name="Qin Q."/>
        </authorList>
    </citation>
    <scope>NUCLEOTIDE SEQUENCE [LARGE SCALE GENOMIC DNA]</scope>
    <source>
        <strain evidence="7 8">IOZ07</strain>
    </source>
</reference>
<dbReference type="GO" id="GO:0012505">
    <property type="term" value="C:endomembrane system"/>
    <property type="evidence" value="ECO:0007669"/>
    <property type="project" value="UniProtKB-SubCell"/>
</dbReference>
<name>A0A8H4PNX8_9HYPO</name>
<evidence type="ECO:0000256" key="3">
    <source>
        <dbReference type="ARBA" id="ARBA00022989"/>
    </source>
</evidence>
<evidence type="ECO:0000313" key="8">
    <source>
        <dbReference type="Proteomes" id="UP000557566"/>
    </source>
</evidence>
<keyword evidence="8" id="KW-1185">Reference proteome</keyword>
<feature type="transmembrane region" description="Helical" evidence="6">
    <location>
        <begin position="52"/>
        <end position="73"/>
    </location>
</feature>
<comment type="caution">
    <text evidence="7">The sequence shown here is derived from an EMBL/GenBank/DDBJ whole genome shotgun (WGS) entry which is preliminary data.</text>
</comment>
<evidence type="ECO:0000256" key="1">
    <source>
        <dbReference type="ARBA" id="ARBA00004127"/>
    </source>
</evidence>
<proteinExistence type="predicted"/>
<evidence type="ECO:0008006" key="9">
    <source>
        <dbReference type="Google" id="ProtNLM"/>
    </source>
</evidence>
<keyword evidence="3 6" id="KW-1133">Transmembrane helix</keyword>
<feature type="region of interest" description="Disordered" evidence="5">
    <location>
        <begin position="1"/>
        <end position="23"/>
    </location>
</feature>
<gene>
    <name evidence="7" type="ORF">G6O67_007569</name>
</gene>
<feature type="transmembrane region" description="Helical" evidence="6">
    <location>
        <begin position="203"/>
        <end position="223"/>
    </location>
</feature>
<dbReference type="AlphaFoldDB" id="A0A8H4PNX8"/>
<evidence type="ECO:0000256" key="6">
    <source>
        <dbReference type="SAM" id="Phobius"/>
    </source>
</evidence>
<sequence length="317" mass="35016">MKRQLQPSAKLPNSTATSSSSTRGTMGGILSFGTGPWDPTHRFHTSWLLAPWLLFACRALFSLWAFTTVFFVIGWECAHPAELGGGCREAKRSFSYFTILGYWAQAFYFLVAALHTLVYALGSRPPLARLPRPLQALHSLFYSSVVTLPIVVSLVYWAVLFRPPWFTRVFDAWRNISEHALNSAFALFEVLVPRTDPLPWAHLPWLVLCLLAYLGVAYITAAQQGFYTYGFLDRDRVGGGGFVAAYVFGIAIGLVVVFSAVHGLILLRRWLTESKLGKQGKFVGPPPASTVDAEMNATEPAVSHSKEAHAMASPSQM</sequence>
<evidence type="ECO:0000256" key="5">
    <source>
        <dbReference type="SAM" id="MobiDB-lite"/>
    </source>
</evidence>
<dbReference type="PANTHER" id="PTHR12242">
    <property type="entry name" value="OS02G0130600 PROTEIN-RELATED"/>
    <property type="match status" value="1"/>
</dbReference>
<dbReference type="Proteomes" id="UP000557566">
    <property type="component" value="Unassembled WGS sequence"/>
</dbReference>
<evidence type="ECO:0000256" key="2">
    <source>
        <dbReference type="ARBA" id="ARBA00022692"/>
    </source>
</evidence>
<evidence type="ECO:0000313" key="7">
    <source>
        <dbReference type="EMBL" id="KAF4505645.1"/>
    </source>
</evidence>
<feature type="region of interest" description="Disordered" evidence="5">
    <location>
        <begin position="296"/>
        <end position="317"/>
    </location>
</feature>
<comment type="subcellular location">
    <subcellularLocation>
        <location evidence="1">Endomembrane system</location>
        <topology evidence="1">Multi-pass membrane protein</topology>
    </subcellularLocation>
</comment>
<feature type="compositionally biased region" description="Polar residues" evidence="5">
    <location>
        <begin position="1"/>
        <end position="13"/>
    </location>
</feature>